<accession>A0ABV8YH14</accession>
<dbReference type="Proteomes" id="UP001596012">
    <property type="component" value="Unassembled WGS sequence"/>
</dbReference>
<evidence type="ECO:0000256" key="2">
    <source>
        <dbReference type="SAM" id="SignalP"/>
    </source>
</evidence>
<protein>
    <submittedName>
        <fullName evidence="3">Uncharacterized protein</fullName>
    </submittedName>
</protein>
<keyword evidence="4" id="KW-1185">Reference proteome</keyword>
<keyword evidence="2" id="KW-0732">Signal</keyword>
<evidence type="ECO:0000313" key="4">
    <source>
        <dbReference type="Proteomes" id="UP001596012"/>
    </source>
</evidence>
<evidence type="ECO:0000313" key="3">
    <source>
        <dbReference type="EMBL" id="MFC4463118.1"/>
    </source>
</evidence>
<evidence type="ECO:0000256" key="1">
    <source>
        <dbReference type="SAM" id="MobiDB-lite"/>
    </source>
</evidence>
<gene>
    <name evidence="3" type="ORF">ACFPH6_00540</name>
</gene>
<feature type="region of interest" description="Disordered" evidence="1">
    <location>
        <begin position="39"/>
        <end position="64"/>
    </location>
</feature>
<dbReference type="RefSeq" id="WP_386336098.1">
    <property type="nucleotide sequence ID" value="NZ_JBHSFG010000001.1"/>
</dbReference>
<feature type="signal peptide" evidence="2">
    <location>
        <begin position="1"/>
        <end position="25"/>
    </location>
</feature>
<comment type="caution">
    <text evidence="3">The sequence shown here is derived from an EMBL/GenBank/DDBJ whole genome shotgun (WGS) entry which is preliminary data.</text>
</comment>
<feature type="chain" id="PRO_5045377442" evidence="2">
    <location>
        <begin position="26"/>
        <end position="64"/>
    </location>
</feature>
<dbReference type="EMBL" id="JBHSFG010000001">
    <property type="protein sequence ID" value="MFC4463118.1"/>
    <property type="molecule type" value="Genomic_DNA"/>
</dbReference>
<name>A0ABV8YH14_9ACTN</name>
<organism evidence="3 4">
    <name type="scientific">Streptomyces xiangluensis</name>
    <dbReference type="NCBI Taxonomy" id="2665720"/>
    <lineage>
        <taxon>Bacteria</taxon>
        <taxon>Bacillati</taxon>
        <taxon>Actinomycetota</taxon>
        <taxon>Actinomycetes</taxon>
        <taxon>Kitasatosporales</taxon>
        <taxon>Streptomycetaceae</taxon>
        <taxon>Streptomyces</taxon>
    </lineage>
</organism>
<sequence>MEPTSSVPIRLGLFTLLASGVLTHAAPLTVTDRPFADTGIDFTSAPSAPSPVPAGDTLSTVSIS</sequence>
<reference evidence="4" key="1">
    <citation type="journal article" date="2019" name="Int. J. Syst. Evol. Microbiol.">
        <title>The Global Catalogue of Microorganisms (GCM) 10K type strain sequencing project: providing services to taxonomists for standard genome sequencing and annotation.</title>
        <authorList>
            <consortium name="The Broad Institute Genomics Platform"/>
            <consortium name="The Broad Institute Genome Sequencing Center for Infectious Disease"/>
            <person name="Wu L."/>
            <person name="Ma J."/>
        </authorList>
    </citation>
    <scope>NUCLEOTIDE SEQUENCE [LARGE SCALE GENOMIC DNA]</scope>
    <source>
        <strain evidence="4">DT43</strain>
    </source>
</reference>
<proteinExistence type="predicted"/>